<reference evidence="2" key="1">
    <citation type="submission" date="2021-10" db="EMBL/GenBank/DDBJ databases">
        <authorList>
            <person name="Piombo E."/>
        </authorList>
    </citation>
    <scope>NUCLEOTIDE SEQUENCE</scope>
</reference>
<comment type="caution">
    <text evidence="2">The sequence shown here is derived from an EMBL/GenBank/DDBJ whole genome shotgun (WGS) entry which is preliminary data.</text>
</comment>
<name>A0A9N9W4J4_9HYPO</name>
<dbReference type="Proteomes" id="UP000696573">
    <property type="component" value="Unassembled WGS sequence"/>
</dbReference>
<sequence length="222" mass="25245">MSPEPSKIGETPKPPDPSEVEAAVEQDPPEDRPPSYEVDEKISSGSQMLRKKTGGLVPRWVENPLARKTGQLVLQVNAKNIPGLMRHGFYCSLANFVPGRGSILLDRRELLKERGLGRTHCKHIRAYKEKGNENTEIEWRGILEVYAKSSSTLINFDLNWLTHDNMLFAKAWDWNSKQVYSYSQYRERRNVNVVYEGIPLKGWWPWPKASPPSQADPSMVGG</sequence>
<evidence type="ECO:0000313" key="2">
    <source>
        <dbReference type="EMBL" id="CAH0043195.1"/>
    </source>
</evidence>
<organism evidence="2 3">
    <name type="scientific">Clonostachys rhizophaga</name>
    <dbReference type="NCBI Taxonomy" id="160324"/>
    <lineage>
        <taxon>Eukaryota</taxon>
        <taxon>Fungi</taxon>
        <taxon>Dikarya</taxon>
        <taxon>Ascomycota</taxon>
        <taxon>Pezizomycotina</taxon>
        <taxon>Sordariomycetes</taxon>
        <taxon>Hypocreomycetidae</taxon>
        <taxon>Hypocreales</taxon>
        <taxon>Bionectriaceae</taxon>
        <taxon>Clonostachys</taxon>
    </lineage>
</organism>
<accession>A0A9N9W4J4</accession>
<protein>
    <submittedName>
        <fullName evidence="2">Uncharacterized protein</fullName>
    </submittedName>
</protein>
<feature type="compositionally biased region" description="Acidic residues" evidence="1">
    <location>
        <begin position="18"/>
        <end position="28"/>
    </location>
</feature>
<keyword evidence="3" id="KW-1185">Reference proteome</keyword>
<dbReference type="OrthoDB" id="4589291at2759"/>
<gene>
    <name evidence="2" type="ORF">CRHIZ90672A_00004978</name>
</gene>
<evidence type="ECO:0000313" key="3">
    <source>
        <dbReference type="Proteomes" id="UP000696573"/>
    </source>
</evidence>
<dbReference type="AlphaFoldDB" id="A0A9N9W4J4"/>
<feature type="compositionally biased region" description="Basic and acidic residues" evidence="1">
    <location>
        <begin position="29"/>
        <end position="42"/>
    </location>
</feature>
<proteinExistence type="predicted"/>
<feature type="region of interest" description="Disordered" evidence="1">
    <location>
        <begin position="1"/>
        <end position="50"/>
    </location>
</feature>
<dbReference type="EMBL" id="CABFNQ020000768">
    <property type="protein sequence ID" value="CAH0043195.1"/>
    <property type="molecule type" value="Genomic_DNA"/>
</dbReference>
<evidence type="ECO:0000256" key="1">
    <source>
        <dbReference type="SAM" id="MobiDB-lite"/>
    </source>
</evidence>